<gene>
    <name evidence="1" type="ORF">BSK47_19905</name>
</gene>
<proteinExistence type="predicted"/>
<comment type="caution">
    <text evidence="1">The sequence shown here is derived from an EMBL/GenBank/DDBJ whole genome shotgun (WGS) entry which is preliminary data.</text>
</comment>
<evidence type="ECO:0000313" key="1">
    <source>
        <dbReference type="EMBL" id="OME16530.1"/>
    </source>
</evidence>
<dbReference type="AlphaFoldDB" id="A0AB36J8K3"/>
<accession>A0AB36J8K3</accession>
<sequence>MSDSEKNKQIAETAMQLKALMGKLDYAAMAQALSHSHQLKKEVERKNIGTSEEDPESWTVEILNGEIGQMEQLIRTRAYDNVEGRAYFMSYYTKVLEITKYNEGEDDNETLDC</sequence>
<dbReference type="Proteomes" id="UP000187323">
    <property type="component" value="Unassembled WGS sequence"/>
</dbReference>
<organism evidence="1 2">
    <name type="scientific">Paenibacillus odorifer</name>
    <dbReference type="NCBI Taxonomy" id="189426"/>
    <lineage>
        <taxon>Bacteria</taxon>
        <taxon>Bacillati</taxon>
        <taxon>Bacillota</taxon>
        <taxon>Bacilli</taxon>
        <taxon>Bacillales</taxon>
        <taxon>Paenibacillaceae</taxon>
        <taxon>Paenibacillus</taxon>
    </lineage>
</organism>
<dbReference type="RefSeq" id="WP_076136634.1">
    <property type="nucleotide sequence ID" value="NZ_MPTO01000019.1"/>
</dbReference>
<reference evidence="1 2" key="1">
    <citation type="submission" date="2016-10" db="EMBL/GenBank/DDBJ databases">
        <title>Paenibacillus species isolates.</title>
        <authorList>
            <person name="Beno S.M."/>
        </authorList>
    </citation>
    <scope>NUCLEOTIDE SEQUENCE [LARGE SCALE GENOMIC DNA]</scope>
    <source>
        <strain evidence="1 2">FSL H7-0918</strain>
    </source>
</reference>
<evidence type="ECO:0000313" key="2">
    <source>
        <dbReference type="Proteomes" id="UP000187323"/>
    </source>
</evidence>
<dbReference type="EMBL" id="MPTO01000019">
    <property type="protein sequence ID" value="OME16530.1"/>
    <property type="molecule type" value="Genomic_DNA"/>
</dbReference>
<name>A0AB36J8K3_9BACL</name>
<evidence type="ECO:0008006" key="3">
    <source>
        <dbReference type="Google" id="ProtNLM"/>
    </source>
</evidence>
<protein>
    <recommendedName>
        <fullName evidence="3">DUF5082 domain-containing protein</fullName>
    </recommendedName>
</protein>